<accession>A0A5B8U7N5</accession>
<protein>
    <submittedName>
        <fullName evidence="2">Uncharacterized protein</fullName>
    </submittedName>
</protein>
<reference evidence="2 3" key="1">
    <citation type="journal article" date="2018" name="J. Microbiol.">
        <title>Baekduia soli gen. nov., sp. nov., a novel bacterium isolated from the soil of Baekdu Mountain and proposal of a novel family name, Baekduiaceae fam. nov.</title>
        <authorList>
            <person name="An D.S."/>
            <person name="Siddiqi M.Z."/>
            <person name="Kim K.H."/>
            <person name="Yu H.S."/>
            <person name="Im W.T."/>
        </authorList>
    </citation>
    <scope>NUCLEOTIDE SEQUENCE [LARGE SCALE GENOMIC DNA]</scope>
    <source>
        <strain evidence="2 3">BR7-21</strain>
    </source>
</reference>
<name>A0A5B8U7N5_9ACTN</name>
<dbReference type="Proteomes" id="UP000321805">
    <property type="component" value="Chromosome"/>
</dbReference>
<proteinExistence type="predicted"/>
<sequence length="116" mass="12708">MGLFFIDTQSGQVATHQQLMDAGVAERNELPPRPWHKVQGSDGASTLWYAVLRKRTHGIFIGSLVFRHSDHHASLLADGWEEVPLQEIRADPHSGPPTEIAPGPFTESGAVVTDDD</sequence>
<keyword evidence="3" id="KW-1185">Reference proteome</keyword>
<dbReference type="EMBL" id="CP042430">
    <property type="protein sequence ID" value="QEC48692.1"/>
    <property type="molecule type" value="Genomic_DNA"/>
</dbReference>
<feature type="region of interest" description="Disordered" evidence="1">
    <location>
        <begin position="89"/>
        <end position="116"/>
    </location>
</feature>
<organism evidence="2 3">
    <name type="scientific">Baekduia soli</name>
    <dbReference type="NCBI Taxonomy" id="496014"/>
    <lineage>
        <taxon>Bacteria</taxon>
        <taxon>Bacillati</taxon>
        <taxon>Actinomycetota</taxon>
        <taxon>Thermoleophilia</taxon>
        <taxon>Solirubrobacterales</taxon>
        <taxon>Baekduiaceae</taxon>
        <taxon>Baekduia</taxon>
    </lineage>
</organism>
<evidence type="ECO:0000256" key="1">
    <source>
        <dbReference type="SAM" id="MobiDB-lite"/>
    </source>
</evidence>
<gene>
    <name evidence="2" type="ORF">FSW04_14680</name>
</gene>
<dbReference type="AlphaFoldDB" id="A0A5B8U7N5"/>
<dbReference type="RefSeq" id="WP_146920514.1">
    <property type="nucleotide sequence ID" value="NZ_CP042430.1"/>
</dbReference>
<evidence type="ECO:0000313" key="3">
    <source>
        <dbReference type="Proteomes" id="UP000321805"/>
    </source>
</evidence>
<dbReference type="OrthoDB" id="5244455at2"/>
<dbReference type="KEGG" id="bsol:FSW04_14680"/>
<evidence type="ECO:0000313" key="2">
    <source>
        <dbReference type="EMBL" id="QEC48692.1"/>
    </source>
</evidence>